<accession>A0A8H7V9U8</accession>
<gene>
    <name evidence="2" type="ORF">INT45_006813</name>
</gene>
<feature type="region of interest" description="Disordered" evidence="1">
    <location>
        <begin position="305"/>
        <end position="413"/>
    </location>
</feature>
<evidence type="ECO:0000313" key="2">
    <source>
        <dbReference type="EMBL" id="KAG2212555.1"/>
    </source>
</evidence>
<feature type="compositionally biased region" description="Low complexity" evidence="1">
    <location>
        <begin position="371"/>
        <end position="384"/>
    </location>
</feature>
<evidence type="ECO:0000313" key="3">
    <source>
        <dbReference type="Proteomes" id="UP000646827"/>
    </source>
</evidence>
<feature type="compositionally biased region" description="Polar residues" evidence="1">
    <location>
        <begin position="305"/>
        <end position="327"/>
    </location>
</feature>
<comment type="caution">
    <text evidence="2">The sequence shown here is derived from an EMBL/GenBank/DDBJ whole genome shotgun (WGS) entry which is preliminary data.</text>
</comment>
<evidence type="ECO:0000256" key="1">
    <source>
        <dbReference type="SAM" id="MobiDB-lite"/>
    </source>
</evidence>
<dbReference type="AlphaFoldDB" id="A0A8H7V9U8"/>
<dbReference type="Proteomes" id="UP000646827">
    <property type="component" value="Unassembled WGS sequence"/>
</dbReference>
<feature type="non-terminal residue" evidence="2">
    <location>
        <position position="429"/>
    </location>
</feature>
<feature type="region of interest" description="Disordered" evidence="1">
    <location>
        <begin position="262"/>
        <end position="282"/>
    </location>
</feature>
<reference evidence="2 3" key="1">
    <citation type="submission" date="2020-12" db="EMBL/GenBank/DDBJ databases">
        <title>Metabolic potential, ecology and presence of endohyphal bacteria is reflected in genomic diversity of Mucoromycotina.</title>
        <authorList>
            <person name="Muszewska A."/>
            <person name="Okrasinska A."/>
            <person name="Steczkiewicz K."/>
            <person name="Drgas O."/>
            <person name="Orlowska M."/>
            <person name="Perlinska-Lenart U."/>
            <person name="Aleksandrzak-Piekarczyk T."/>
            <person name="Szatraj K."/>
            <person name="Zielenkiewicz U."/>
            <person name="Pilsyk S."/>
            <person name="Malc E."/>
            <person name="Mieczkowski P."/>
            <person name="Kruszewska J.S."/>
            <person name="Biernat P."/>
            <person name="Pawlowska J."/>
        </authorList>
    </citation>
    <scope>NUCLEOTIDE SEQUENCE [LARGE SCALE GENOMIC DNA]</scope>
    <source>
        <strain evidence="2 3">CBS 142.35</strain>
    </source>
</reference>
<feature type="compositionally biased region" description="Low complexity" evidence="1">
    <location>
        <begin position="266"/>
        <end position="277"/>
    </location>
</feature>
<feature type="compositionally biased region" description="Pro residues" evidence="1">
    <location>
        <begin position="352"/>
        <end position="363"/>
    </location>
</feature>
<dbReference type="EMBL" id="JAEPRB010000739">
    <property type="protein sequence ID" value="KAG2212555.1"/>
    <property type="molecule type" value="Genomic_DNA"/>
</dbReference>
<proteinExistence type="predicted"/>
<organism evidence="2 3">
    <name type="scientific">Circinella minor</name>
    <dbReference type="NCBI Taxonomy" id="1195481"/>
    <lineage>
        <taxon>Eukaryota</taxon>
        <taxon>Fungi</taxon>
        <taxon>Fungi incertae sedis</taxon>
        <taxon>Mucoromycota</taxon>
        <taxon>Mucoromycotina</taxon>
        <taxon>Mucoromycetes</taxon>
        <taxon>Mucorales</taxon>
        <taxon>Lichtheimiaceae</taxon>
        <taxon>Circinella</taxon>
    </lineage>
</organism>
<keyword evidence="3" id="KW-1185">Reference proteome</keyword>
<protein>
    <submittedName>
        <fullName evidence="2">Uncharacterized protein</fullName>
    </submittedName>
</protein>
<name>A0A8H7V9U8_9FUNG</name>
<feature type="compositionally biased region" description="Low complexity" evidence="1">
    <location>
        <begin position="337"/>
        <end position="351"/>
    </location>
</feature>
<feature type="region of interest" description="Disordered" evidence="1">
    <location>
        <begin position="67"/>
        <end position="89"/>
    </location>
</feature>
<sequence>MNNNNNPEQQTIVNMNMVFQLFLQLSNNLQENTNAVTQMDQRLQENTKVVTQIDQRLARVEELVRAAAQQQQQQQEDAEDFRPASPSPPPLPIVIDQAVIVPTPFDQSQRTSSGEYAPPRVQITTEEELRLTKRAALYQAPPIFPILNNVIPKPATQERPDIIRHFINKPCNIGPTLEHDVGMYNMLRDEAARHRHALLRARDQIPSHLKKSWNNYDGGVKSTEIALFEYKAYRMFKLPMHLCEDHWVANFLLRKAALVRESKEATSSTRHLSRTTSMDTTSVMSGISGQAVSLSGPSLSLRSVASEMSTDSVAQETSGESSATRAAQSMPAFSVVSSTPSSSATPSQPQQQPQPQPQPPTPRLRPHHTSPRQQPSSSSSSHQPLEGMLDPRMPSLHTAFFNNNDNDNSTSRFRQNTFADRGVFIPTTR</sequence>